<organism evidence="2 3">
    <name type="scientific">Methylogaea oryzae</name>
    <dbReference type="NCBI Taxonomy" id="1295382"/>
    <lineage>
        <taxon>Bacteria</taxon>
        <taxon>Pseudomonadati</taxon>
        <taxon>Pseudomonadota</taxon>
        <taxon>Gammaproteobacteria</taxon>
        <taxon>Methylococcales</taxon>
        <taxon>Methylococcaceae</taxon>
        <taxon>Methylogaea</taxon>
    </lineage>
</organism>
<evidence type="ECO:0000256" key="1">
    <source>
        <dbReference type="SAM" id="Phobius"/>
    </source>
</evidence>
<keyword evidence="3" id="KW-1185">Reference proteome</keyword>
<sequence>MTLEVASYIAGIIAAVAGIGSLHYAREQHKKQKPSSDIHIAVPKAPVLISQTAQETTPVPVVEFASEGIPSEFLIAFETTKGMFNKPARDTALKALVQKALAANSTEFAIAVASEIWNKPTKDDVLTTIVQHALRSNDFQLAYHASELFFNMPKKDQAKELIINCVGNAKA</sequence>
<dbReference type="AlphaFoldDB" id="A0A8D4VPA6"/>
<keyword evidence="1" id="KW-0472">Membrane</keyword>
<keyword evidence="1" id="KW-1133">Transmembrane helix</keyword>
<keyword evidence="1" id="KW-0812">Transmembrane</keyword>
<dbReference type="KEGG" id="moz:MoryE10_21740"/>
<protein>
    <submittedName>
        <fullName evidence="2">Uncharacterized protein</fullName>
    </submittedName>
</protein>
<reference evidence="2" key="1">
    <citation type="submission" date="2019-06" db="EMBL/GenBank/DDBJ databases">
        <title>Complete genome sequence of Methylogaea oryzae strain JCM16910.</title>
        <authorList>
            <person name="Asakawa S."/>
        </authorList>
    </citation>
    <scope>NUCLEOTIDE SEQUENCE</scope>
    <source>
        <strain evidence="2">E10</strain>
    </source>
</reference>
<dbReference type="RefSeq" id="WP_054773535.1">
    <property type="nucleotide sequence ID" value="NZ_AP019782.1"/>
</dbReference>
<evidence type="ECO:0000313" key="2">
    <source>
        <dbReference type="EMBL" id="BBL71568.1"/>
    </source>
</evidence>
<gene>
    <name evidence="2" type="ORF">MoryE10_21740</name>
</gene>
<evidence type="ECO:0000313" key="3">
    <source>
        <dbReference type="Proteomes" id="UP000824988"/>
    </source>
</evidence>
<proteinExistence type="predicted"/>
<accession>A0A8D4VPA6</accession>
<name>A0A8D4VPA6_9GAMM</name>
<dbReference type="Proteomes" id="UP000824988">
    <property type="component" value="Chromosome"/>
</dbReference>
<feature type="transmembrane region" description="Helical" evidence="1">
    <location>
        <begin position="6"/>
        <end position="25"/>
    </location>
</feature>
<dbReference type="EMBL" id="AP019782">
    <property type="protein sequence ID" value="BBL71568.1"/>
    <property type="molecule type" value="Genomic_DNA"/>
</dbReference>